<proteinExistence type="predicted"/>
<dbReference type="Proteomes" id="UP000316343">
    <property type="component" value="Unassembled WGS sequence"/>
</dbReference>
<dbReference type="EMBL" id="VHJK01000001">
    <property type="protein sequence ID" value="TRD12843.1"/>
    <property type="molecule type" value="Genomic_DNA"/>
</dbReference>
<keyword evidence="2" id="KW-1185">Reference proteome</keyword>
<sequence length="149" mass="15481">MGLGAAAAIAGPVAAKDSLGVYSNWAAFRDAETPRCYAIAKPRGTAKNGSFASIGTWPDQNIRNQVYFRLSRAAQANASLRVRIGTTNFELVAQGRNAWAADRQTDAAIVAALRSASAMRVSGGGISDRYDLSGVATAMDAAIVGCAEL</sequence>
<reference evidence="1 2" key="1">
    <citation type="submission" date="2019-06" db="EMBL/GenBank/DDBJ databases">
        <title>Erythrobacter insulae sp. nov., isolated from a tidal flat.</title>
        <authorList>
            <person name="Yoon J.-H."/>
        </authorList>
    </citation>
    <scope>NUCLEOTIDE SEQUENCE [LARGE SCALE GENOMIC DNA]</scope>
    <source>
        <strain evidence="1 2">JBTF-M21</strain>
    </source>
</reference>
<comment type="caution">
    <text evidence="1">The sequence shown here is derived from an EMBL/GenBank/DDBJ whole genome shotgun (WGS) entry which is preliminary data.</text>
</comment>
<protein>
    <submittedName>
        <fullName evidence="1">Uncharacterized protein</fullName>
    </submittedName>
</protein>
<name>A0A547PFB5_9SPHN</name>
<accession>A0A547PFB5</accession>
<evidence type="ECO:0000313" key="1">
    <source>
        <dbReference type="EMBL" id="TRD12843.1"/>
    </source>
</evidence>
<dbReference type="OrthoDB" id="7426653at2"/>
<evidence type="ECO:0000313" key="2">
    <source>
        <dbReference type="Proteomes" id="UP000316343"/>
    </source>
</evidence>
<organism evidence="1 2">
    <name type="scientific">Erythrobacter insulae</name>
    <dbReference type="NCBI Taxonomy" id="2584124"/>
    <lineage>
        <taxon>Bacteria</taxon>
        <taxon>Pseudomonadati</taxon>
        <taxon>Pseudomonadota</taxon>
        <taxon>Alphaproteobacteria</taxon>
        <taxon>Sphingomonadales</taxon>
        <taxon>Erythrobacteraceae</taxon>
        <taxon>Erythrobacter/Porphyrobacter group</taxon>
        <taxon>Erythrobacter</taxon>
    </lineage>
</organism>
<dbReference type="AlphaFoldDB" id="A0A547PFB5"/>
<gene>
    <name evidence="1" type="ORF">FGU71_11175</name>
</gene>